<keyword evidence="1" id="KW-0812">Transmembrane</keyword>
<keyword evidence="1" id="KW-1133">Transmembrane helix</keyword>
<evidence type="ECO:0000313" key="2">
    <source>
        <dbReference type="EMBL" id="SIO31716.1"/>
    </source>
</evidence>
<gene>
    <name evidence="2" type="ORF">SAMN05878443_2347</name>
</gene>
<dbReference type="RefSeq" id="WP_034545124.1">
    <property type="nucleotide sequence ID" value="NZ_FSRN01000002.1"/>
</dbReference>
<accession>A0A1N6II84</accession>
<evidence type="ECO:0008006" key="4">
    <source>
        <dbReference type="Google" id="ProtNLM"/>
    </source>
</evidence>
<feature type="transmembrane region" description="Helical" evidence="1">
    <location>
        <begin position="87"/>
        <end position="105"/>
    </location>
</feature>
<feature type="transmembrane region" description="Helical" evidence="1">
    <location>
        <begin position="58"/>
        <end position="81"/>
    </location>
</feature>
<keyword evidence="3" id="KW-1185">Reference proteome</keyword>
<protein>
    <recommendedName>
        <fullName evidence="4">DUF3784 domain-containing protein</fullName>
    </recommendedName>
</protein>
<keyword evidence="1" id="KW-0472">Membrane</keyword>
<sequence length="115" mass="13095">MIDYIVYVIAAFIIFGYLFGIFNIIMGKYTSIFVRYFTVVPVDLNQLERLSKNKQKNFNSLIVLGGILHILITLVVLSVTFSEADSGIILLCLFSYSGNSLFFSYRTRKLLESNS</sequence>
<dbReference type="AlphaFoldDB" id="A0A1N6II84"/>
<evidence type="ECO:0000256" key="1">
    <source>
        <dbReference type="SAM" id="Phobius"/>
    </source>
</evidence>
<dbReference type="Proteomes" id="UP000184758">
    <property type="component" value="Unassembled WGS sequence"/>
</dbReference>
<proteinExistence type="predicted"/>
<feature type="transmembrane region" description="Helical" evidence="1">
    <location>
        <begin position="6"/>
        <end position="26"/>
    </location>
</feature>
<name>A0A1N6II84_9LACT</name>
<reference evidence="3" key="1">
    <citation type="submission" date="2016-11" db="EMBL/GenBank/DDBJ databases">
        <authorList>
            <person name="Varghese N."/>
            <person name="Submissions S."/>
        </authorList>
    </citation>
    <scope>NUCLEOTIDE SEQUENCE [LARGE SCALE GENOMIC DNA]</scope>
    <source>
        <strain evidence="3">313</strain>
    </source>
</reference>
<organism evidence="2 3">
    <name type="scientific">Carnobacterium alterfunditum</name>
    <dbReference type="NCBI Taxonomy" id="28230"/>
    <lineage>
        <taxon>Bacteria</taxon>
        <taxon>Bacillati</taxon>
        <taxon>Bacillota</taxon>
        <taxon>Bacilli</taxon>
        <taxon>Lactobacillales</taxon>
        <taxon>Carnobacteriaceae</taxon>
        <taxon>Carnobacterium</taxon>
    </lineage>
</organism>
<dbReference type="EMBL" id="FSRN01000002">
    <property type="protein sequence ID" value="SIO31716.1"/>
    <property type="molecule type" value="Genomic_DNA"/>
</dbReference>
<evidence type="ECO:0000313" key="3">
    <source>
        <dbReference type="Proteomes" id="UP000184758"/>
    </source>
</evidence>
<dbReference type="OrthoDB" id="2157393at2"/>